<protein>
    <submittedName>
        <fullName evidence="1">Uncharacterized protein</fullName>
    </submittedName>
</protein>
<sequence length="83" mass="8946">MSLEQDVAAARGAVDALERACVPLTRYFGDSVDARRLRIDVARLRDDLALLCGAPSRATYEPFATVYGDGDDEGIGGSGRTRR</sequence>
<dbReference type="OrthoDB" id="5194954at2"/>
<accession>A0A1I7BNI5</accession>
<gene>
    <name evidence="1" type="ORF">SAMN05660657_03706</name>
</gene>
<keyword evidence="2" id="KW-1185">Reference proteome</keyword>
<dbReference type="Proteomes" id="UP000199546">
    <property type="component" value="Unassembled WGS sequence"/>
</dbReference>
<name>A0A1I7BNI5_9ACTN</name>
<dbReference type="EMBL" id="FPBA01000015">
    <property type="protein sequence ID" value="SFT88733.1"/>
    <property type="molecule type" value="Genomic_DNA"/>
</dbReference>
<reference evidence="2" key="1">
    <citation type="submission" date="2016-10" db="EMBL/GenBank/DDBJ databases">
        <authorList>
            <person name="Varghese N."/>
            <person name="Submissions S."/>
        </authorList>
    </citation>
    <scope>NUCLEOTIDE SEQUENCE [LARGE SCALE GENOMIC DNA]</scope>
    <source>
        <strain evidence="2">DSM 46136</strain>
    </source>
</reference>
<evidence type="ECO:0000313" key="2">
    <source>
        <dbReference type="Proteomes" id="UP000199546"/>
    </source>
</evidence>
<dbReference type="STRING" id="1296565.SAMN05660657_03706"/>
<dbReference type="AlphaFoldDB" id="A0A1I7BNI5"/>
<proteinExistence type="predicted"/>
<organism evidence="1 2">
    <name type="scientific">Geodermatophilus amargosae</name>
    <dbReference type="NCBI Taxonomy" id="1296565"/>
    <lineage>
        <taxon>Bacteria</taxon>
        <taxon>Bacillati</taxon>
        <taxon>Actinomycetota</taxon>
        <taxon>Actinomycetes</taxon>
        <taxon>Geodermatophilales</taxon>
        <taxon>Geodermatophilaceae</taxon>
        <taxon>Geodermatophilus</taxon>
    </lineage>
</organism>
<evidence type="ECO:0000313" key="1">
    <source>
        <dbReference type="EMBL" id="SFT88733.1"/>
    </source>
</evidence>